<evidence type="ECO:0000256" key="7">
    <source>
        <dbReference type="ARBA" id="ARBA00023136"/>
    </source>
</evidence>
<evidence type="ECO:0000313" key="11">
    <source>
        <dbReference type="RefSeq" id="XP_030634902.1"/>
    </source>
</evidence>
<accession>A0A6J2VS69</accession>
<keyword evidence="8" id="KW-1133">Transmembrane helix</keyword>
<dbReference type="InterPro" id="IPR037519">
    <property type="entry name" value="LITAF_fam"/>
</dbReference>
<feature type="transmembrane region" description="Helical" evidence="8">
    <location>
        <begin position="140"/>
        <end position="164"/>
    </location>
</feature>
<gene>
    <name evidence="11" type="primary">LOC115816070</name>
</gene>
<dbReference type="Pfam" id="PF10601">
    <property type="entry name" value="zf-LITAF-like"/>
    <property type="match status" value="1"/>
</dbReference>
<reference evidence="11" key="1">
    <citation type="submission" date="2025-08" db="UniProtKB">
        <authorList>
            <consortium name="RefSeq"/>
        </authorList>
    </citation>
    <scope>IDENTIFICATION</scope>
</reference>
<dbReference type="Proteomes" id="UP000504632">
    <property type="component" value="Chromosome 7"/>
</dbReference>
<evidence type="ECO:0000259" key="9">
    <source>
        <dbReference type="PROSITE" id="PS51837"/>
    </source>
</evidence>
<keyword evidence="8" id="KW-0812">Transmembrane</keyword>
<keyword evidence="5" id="KW-0479">Metal-binding</keyword>
<dbReference type="PROSITE" id="PS51837">
    <property type="entry name" value="LITAF"/>
    <property type="match status" value="1"/>
</dbReference>
<dbReference type="GO" id="GO:0008270">
    <property type="term" value="F:zinc ion binding"/>
    <property type="evidence" value="ECO:0007669"/>
    <property type="project" value="TreeGrafter"/>
</dbReference>
<protein>
    <submittedName>
        <fullName evidence="11">Lipopolysaccharide-induced tumor necrosis factor-alpha factor homolog</fullName>
    </submittedName>
</protein>
<dbReference type="AlphaFoldDB" id="A0A6J2VS69"/>
<comment type="subcellular location">
    <subcellularLocation>
        <location evidence="1">Endosome membrane</location>
        <topology evidence="1">Peripheral membrane protein</topology>
        <orientation evidence="1">Cytoplasmic side</orientation>
    </subcellularLocation>
    <subcellularLocation>
        <location evidence="2">Late endosome membrane</location>
    </subcellularLocation>
    <subcellularLocation>
        <location evidence="3">Lysosome membrane</location>
        <topology evidence="3">Peripheral membrane protein</topology>
        <orientation evidence="3">Cytoplasmic side</orientation>
    </subcellularLocation>
</comment>
<proteinExistence type="inferred from homology"/>
<organism evidence="10 11">
    <name type="scientific">Chanos chanos</name>
    <name type="common">Milkfish</name>
    <name type="synonym">Mugil chanos</name>
    <dbReference type="NCBI Taxonomy" id="29144"/>
    <lineage>
        <taxon>Eukaryota</taxon>
        <taxon>Metazoa</taxon>
        <taxon>Chordata</taxon>
        <taxon>Craniata</taxon>
        <taxon>Vertebrata</taxon>
        <taxon>Euteleostomi</taxon>
        <taxon>Actinopterygii</taxon>
        <taxon>Neopterygii</taxon>
        <taxon>Teleostei</taxon>
        <taxon>Ostariophysi</taxon>
        <taxon>Gonorynchiformes</taxon>
        <taxon>Chanidae</taxon>
        <taxon>Chanos</taxon>
    </lineage>
</organism>
<feature type="domain" description="LITAF" evidence="9">
    <location>
        <begin position="100"/>
        <end position="186"/>
    </location>
</feature>
<keyword evidence="6" id="KW-0862">Zinc</keyword>
<evidence type="ECO:0000256" key="2">
    <source>
        <dbReference type="ARBA" id="ARBA00004414"/>
    </source>
</evidence>
<dbReference type="InterPro" id="IPR006629">
    <property type="entry name" value="LITAF"/>
</dbReference>
<evidence type="ECO:0000256" key="5">
    <source>
        <dbReference type="ARBA" id="ARBA00022723"/>
    </source>
</evidence>
<dbReference type="SMART" id="SM00714">
    <property type="entry name" value="LITAF"/>
    <property type="match status" value="1"/>
</dbReference>
<dbReference type="PANTHER" id="PTHR23292">
    <property type="entry name" value="LIPOPOLYSACCHARIDE-INDUCED TUMOR NECROSIS FACTOR-ALPHA FACTOR"/>
    <property type="match status" value="1"/>
</dbReference>
<evidence type="ECO:0000256" key="4">
    <source>
        <dbReference type="ARBA" id="ARBA00005975"/>
    </source>
</evidence>
<dbReference type="GeneID" id="115816070"/>
<dbReference type="GO" id="GO:0098574">
    <property type="term" value="C:cytoplasmic side of lysosomal membrane"/>
    <property type="evidence" value="ECO:0007669"/>
    <property type="project" value="TreeGrafter"/>
</dbReference>
<evidence type="ECO:0000256" key="8">
    <source>
        <dbReference type="SAM" id="Phobius"/>
    </source>
</evidence>
<sequence>MDIPECAIPAVRPTSPPPSYSESNQFPVFTTGVDIPSTPPPVYSPGLSPPPYGEAVSIQNESAQNSHANAYPVLNIPTHATVFHQTQQTVTQQTVQTSSPQVVVMQQEVLPPLGDTPTATVCRYCHHRVTTQVTYKAGSAAWGMCCLLTLLGLICGFCLIPFLVKGFKDVHHSCPNCHKHLGIYVRK</sequence>
<dbReference type="GO" id="GO:0005634">
    <property type="term" value="C:nucleus"/>
    <property type="evidence" value="ECO:0007669"/>
    <property type="project" value="TreeGrafter"/>
</dbReference>
<name>A0A6J2VS69_CHACN</name>
<evidence type="ECO:0000256" key="1">
    <source>
        <dbReference type="ARBA" id="ARBA00004125"/>
    </source>
</evidence>
<dbReference type="OrthoDB" id="4713066at2759"/>
<evidence type="ECO:0000256" key="6">
    <source>
        <dbReference type="ARBA" id="ARBA00022833"/>
    </source>
</evidence>
<keyword evidence="10" id="KW-1185">Reference proteome</keyword>
<dbReference type="RefSeq" id="XP_030634902.1">
    <property type="nucleotide sequence ID" value="XM_030779042.1"/>
</dbReference>
<evidence type="ECO:0000313" key="10">
    <source>
        <dbReference type="Proteomes" id="UP000504632"/>
    </source>
</evidence>
<dbReference type="InParanoid" id="A0A6J2VS69"/>
<dbReference type="PANTHER" id="PTHR23292:SF45">
    <property type="entry name" value="LIPOPOLYSACCHARIDE-INDUCED TUMOR NECROSIS FACTOR-ALPHA FACTOR HOMOLOG"/>
    <property type="match status" value="1"/>
</dbReference>
<dbReference type="GO" id="GO:0098560">
    <property type="term" value="C:cytoplasmic side of late endosome membrane"/>
    <property type="evidence" value="ECO:0007669"/>
    <property type="project" value="TreeGrafter"/>
</dbReference>
<evidence type="ECO:0000256" key="3">
    <source>
        <dbReference type="ARBA" id="ARBA00004630"/>
    </source>
</evidence>
<comment type="similarity">
    <text evidence="4">Belongs to the CDIP1/LITAF family.</text>
</comment>
<keyword evidence="7 8" id="KW-0472">Membrane</keyword>